<feature type="compositionally biased region" description="Low complexity" evidence="1">
    <location>
        <begin position="48"/>
        <end position="69"/>
    </location>
</feature>
<dbReference type="PANTHER" id="PTHR28106:SF1">
    <property type="entry name" value="MITOCHONDRIAL ATPASE COMPLEX SUBUNIT ATP10"/>
    <property type="match status" value="1"/>
</dbReference>
<protein>
    <recommendedName>
        <fullName evidence="4">Mitochondrial ATPase complex subunit ATP10</fullName>
    </recommendedName>
</protein>
<gene>
    <name evidence="2" type="ORF">CROQUDRAFT_65335</name>
</gene>
<organism evidence="2 3">
    <name type="scientific">Cronartium quercuum f. sp. fusiforme G11</name>
    <dbReference type="NCBI Taxonomy" id="708437"/>
    <lineage>
        <taxon>Eukaryota</taxon>
        <taxon>Fungi</taxon>
        <taxon>Dikarya</taxon>
        <taxon>Basidiomycota</taxon>
        <taxon>Pucciniomycotina</taxon>
        <taxon>Pucciniomycetes</taxon>
        <taxon>Pucciniales</taxon>
        <taxon>Coleosporiaceae</taxon>
        <taxon>Cronartium</taxon>
    </lineage>
</organism>
<dbReference type="OrthoDB" id="17089at2759"/>
<evidence type="ECO:0000313" key="2">
    <source>
        <dbReference type="EMBL" id="KAG0144160.1"/>
    </source>
</evidence>
<comment type="caution">
    <text evidence="2">The sequence shown here is derived from an EMBL/GenBank/DDBJ whole genome shotgun (WGS) entry which is preliminary data.</text>
</comment>
<dbReference type="AlphaFoldDB" id="A0A9P6TA16"/>
<keyword evidence="3" id="KW-1185">Reference proteome</keyword>
<dbReference type="Proteomes" id="UP000886653">
    <property type="component" value="Unassembled WGS sequence"/>
</dbReference>
<dbReference type="PANTHER" id="PTHR28106">
    <property type="entry name" value="MITOCHONDRIAL ATPASE COMPLEX SUBUNIT ATP10"/>
    <property type="match status" value="1"/>
</dbReference>
<reference evidence="2" key="1">
    <citation type="submission" date="2013-11" db="EMBL/GenBank/DDBJ databases">
        <title>Genome sequence of the fusiform rust pathogen reveals effectors for host alternation and coevolution with pine.</title>
        <authorList>
            <consortium name="DOE Joint Genome Institute"/>
            <person name="Smith K."/>
            <person name="Pendleton A."/>
            <person name="Kubisiak T."/>
            <person name="Anderson C."/>
            <person name="Salamov A."/>
            <person name="Aerts A."/>
            <person name="Riley R."/>
            <person name="Clum A."/>
            <person name="Lindquist E."/>
            <person name="Ence D."/>
            <person name="Campbell M."/>
            <person name="Kronenberg Z."/>
            <person name="Feau N."/>
            <person name="Dhillon B."/>
            <person name="Hamelin R."/>
            <person name="Burleigh J."/>
            <person name="Smith J."/>
            <person name="Yandell M."/>
            <person name="Nelson C."/>
            <person name="Grigoriev I."/>
            <person name="Davis J."/>
        </authorList>
    </citation>
    <scope>NUCLEOTIDE SEQUENCE</scope>
    <source>
        <strain evidence="2">G11</strain>
    </source>
</reference>
<dbReference type="GO" id="GO:0033615">
    <property type="term" value="P:mitochondrial proton-transporting ATP synthase complex assembly"/>
    <property type="evidence" value="ECO:0007669"/>
    <property type="project" value="TreeGrafter"/>
</dbReference>
<name>A0A9P6TA16_9BASI</name>
<evidence type="ECO:0008006" key="4">
    <source>
        <dbReference type="Google" id="ProtNLM"/>
    </source>
</evidence>
<evidence type="ECO:0000313" key="3">
    <source>
        <dbReference type="Proteomes" id="UP000886653"/>
    </source>
</evidence>
<accession>A0A9P6TA16</accession>
<evidence type="ECO:0000256" key="1">
    <source>
        <dbReference type="SAM" id="MobiDB-lite"/>
    </source>
</evidence>
<proteinExistence type="predicted"/>
<dbReference type="EMBL" id="MU167301">
    <property type="protein sequence ID" value="KAG0144160.1"/>
    <property type="molecule type" value="Genomic_DNA"/>
</dbReference>
<feature type="region of interest" description="Disordered" evidence="1">
    <location>
        <begin position="30"/>
        <end position="104"/>
    </location>
</feature>
<sequence length="317" mass="35998">MFSALRWCPSKFPSTRFGSNVLLRRANLSSSSSPFDAAPTPPSALGCSDTSHTESSLSSSKTTNSESPTHSTPNHETEPQKPPPYLPRPLGVEKAPSTAPATKEEKLAKLVDEESRLRERKHIISEVSKGYYHDWATLRHNGNKLWTAPPSLIREERSLFFPDIKGIALANKQMTHTTDLFEDKITLLAIESTRMSEEHTRSFYTEPTRILAGENNFQLVRINVQENPLKSWLVSLFINKLRQSIPSHQQTKYLLSNQNLEYIREPLGMVNKLLGYIYLIDHNKKIRWAGCGFANVEEMRSLFVSSKSLLKRFAELK</sequence>
<dbReference type="Pfam" id="PF05176">
    <property type="entry name" value="ATP-synt_10"/>
    <property type="match status" value="1"/>
</dbReference>
<dbReference type="GO" id="GO:0005743">
    <property type="term" value="C:mitochondrial inner membrane"/>
    <property type="evidence" value="ECO:0007669"/>
    <property type="project" value="TreeGrafter"/>
</dbReference>
<dbReference type="InterPro" id="IPR007849">
    <property type="entry name" value="ATP10"/>
</dbReference>